<gene>
    <name evidence="3" type="ORF">SAMN02745219_03101</name>
</gene>
<sequence>MVGACLLAIAYFSGQSFAEQDLRPEIWRHTGLVEKVRELPPVSFSYSGQLVDNRLAPADFIQFWLRKGAHVVIYGALGLSLAAALERVNKRRWFLAGMILVLVAALDEWHQTFVPGRTGRAVDVLVDLAGFVVLAFLSRLAMCVKKRLTSSER</sequence>
<name>A0A1M6LB68_9FIRM</name>
<evidence type="ECO:0000256" key="1">
    <source>
        <dbReference type="SAM" id="Phobius"/>
    </source>
</evidence>
<dbReference type="InterPro" id="IPR016747">
    <property type="entry name" value="Phosphotransbutyrylase"/>
</dbReference>
<dbReference type="PIRSF" id="PIRSF019083">
    <property type="entry name" value="UCP019083_VanZ"/>
    <property type="match status" value="1"/>
</dbReference>
<organism evidence="3 4">
    <name type="scientific">Desulfofundulus thermosubterraneus DSM 16057</name>
    <dbReference type="NCBI Taxonomy" id="1121432"/>
    <lineage>
        <taxon>Bacteria</taxon>
        <taxon>Bacillati</taxon>
        <taxon>Bacillota</taxon>
        <taxon>Clostridia</taxon>
        <taxon>Eubacteriales</taxon>
        <taxon>Peptococcaceae</taxon>
        <taxon>Desulfofundulus</taxon>
    </lineage>
</organism>
<feature type="transmembrane region" description="Helical" evidence="1">
    <location>
        <begin position="93"/>
        <end position="112"/>
    </location>
</feature>
<evidence type="ECO:0000313" key="4">
    <source>
        <dbReference type="Proteomes" id="UP000184529"/>
    </source>
</evidence>
<feature type="domain" description="VanZ-like" evidence="2">
    <location>
        <begin position="48"/>
        <end position="140"/>
    </location>
</feature>
<dbReference type="NCBIfam" id="NF037970">
    <property type="entry name" value="vanZ_1"/>
    <property type="match status" value="1"/>
</dbReference>
<keyword evidence="1" id="KW-0812">Transmembrane</keyword>
<evidence type="ECO:0000259" key="2">
    <source>
        <dbReference type="Pfam" id="PF04892"/>
    </source>
</evidence>
<keyword evidence="4" id="KW-1185">Reference proteome</keyword>
<proteinExistence type="predicted"/>
<dbReference type="Proteomes" id="UP000184529">
    <property type="component" value="Unassembled WGS sequence"/>
</dbReference>
<dbReference type="AlphaFoldDB" id="A0A1M6LB68"/>
<protein>
    <submittedName>
        <fullName evidence="3">VanZ like family protein</fullName>
    </submittedName>
</protein>
<feature type="transmembrane region" description="Helical" evidence="1">
    <location>
        <begin position="68"/>
        <end position="86"/>
    </location>
</feature>
<reference evidence="4" key="1">
    <citation type="submission" date="2016-11" db="EMBL/GenBank/DDBJ databases">
        <authorList>
            <person name="Varghese N."/>
            <person name="Submissions S."/>
        </authorList>
    </citation>
    <scope>NUCLEOTIDE SEQUENCE [LARGE SCALE GENOMIC DNA]</scope>
    <source>
        <strain evidence="4">DSM 16057</strain>
    </source>
</reference>
<keyword evidence="1" id="KW-1133">Transmembrane helix</keyword>
<dbReference type="Pfam" id="PF04892">
    <property type="entry name" value="VanZ"/>
    <property type="match status" value="1"/>
</dbReference>
<dbReference type="RefSeq" id="WP_072870974.1">
    <property type="nucleotide sequence ID" value="NZ_FQZM01000049.1"/>
</dbReference>
<feature type="transmembrane region" description="Helical" evidence="1">
    <location>
        <begin position="124"/>
        <end position="144"/>
    </location>
</feature>
<dbReference type="STRING" id="1121432.SAMN02745219_03101"/>
<keyword evidence="1" id="KW-0472">Membrane</keyword>
<evidence type="ECO:0000313" key="3">
    <source>
        <dbReference type="EMBL" id="SHJ68451.1"/>
    </source>
</evidence>
<dbReference type="InterPro" id="IPR006976">
    <property type="entry name" value="VanZ-like"/>
</dbReference>
<accession>A0A1M6LB68</accession>
<dbReference type="EMBL" id="FQZM01000049">
    <property type="protein sequence ID" value="SHJ68451.1"/>
    <property type="molecule type" value="Genomic_DNA"/>
</dbReference>